<evidence type="ECO:0000313" key="1">
    <source>
        <dbReference type="EMBL" id="MPC36398.1"/>
    </source>
</evidence>
<sequence>MLLRLKEKPVWPEAPKQVFHGCLGGSPPAMSVFVKAEEKEIGHSLNSIHLGPRRVMLSACAYAVFPSHLLK</sequence>
<organism evidence="1 2">
    <name type="scientific">Portunus trituberculatus</name>
    <name type="common">Swimming crab</name>
    <name type="synonym">Neptunus trituberculatus</name>
    <dbReference type="NCBI Taxonomy" id="210409"/>
    <lineage>
        <taxon>Eukaryota</taxon>
        <taxon>Metazoa</taxon>
        <taxon>Ecdysozoa</taxon>
        <taxon>Arthropoda</taxon>
        <taxon>Crustacea</taxon>
        <taxon>Multicrustacea</taxon>
        <taxon>Malacostraca</taxon>
        <taxon>Eumalacostraca</taxon>
        <taxon>Eucarida</taxon>
        <taxon>Decapoda</taxon>
        <taxon>Pleocyemata</taxon>
        <taxon>Brachyura</taxon>
        <taxon>Eubrachyura</taxon>
        <taxon>Portunoidea</taxon>
        <taxon>Portunidae</taxon>
        <taxon>Portuninae</taxon>
        <taxon>Portunus</taxon>
    </lineage>
</organism>
<proteinExistence type="predicted"/>
<accession>A0A5B7ET45</accession>
<reference evidence="1 2" key="1">
    <citation type="submission" date="2019-05" db="EMBL/GenBank/DDBJ databases">
        <title>Another draft genome of Portunus trituberculatus and its Hox gene families provides insights of decapod evolution.</title>
        <authorList>
            <person name="Jeong J.-H."/>
            <person name="Song I."/>
            <person name="Kim S."/>
            <person name="Choi T."/>
            <person name="Kim D."/>
            <person name="Ryu S."/>
            <person name="Kim W."/>
        </authorList>
    </citation>
    <scope>NUCLEOTIDE SEQUENCE [LARGE SCALE GENOMIC DNA]</scope>
    <source>
        <tissue evidence="1">Muscle</tissue>
    </source>
</reference>
<name>A0A5B7ET45_PORTR</name>
<keyword evidence="2" id="KW-1185">Reference proteome</keyword>
<gene>
    <name evidence="1" type="ORF">E2C01_029855</name>
</gene>
<dbReference type="AlphaFoldDB" id="A0A5B7ET45"/>
<protein>
    <submittedName>
        <fullName evidence="1">Uncharacterized protein</fullName>
    </submittedName>
</protein>
<comment type="caution">
    <text evidence="1">The sequence shown here is derived from an EMBL/GenBank/DDBJ whole genome shotgun (WGS) entry which is preliminary data.</text>
</comment>
<dbReference type="Proteomes" id="UP000324222">
    <property type="component" value="Unassembled WGS sequence"/>
</dbReference>
<dbReference type="EMBL" id="VSRR010003507">
    <property type="protein sequence ID" value="MPC36398.1"/>
    <property type="molecule type" value="Genomic_DNA"/>
</dbReference>
<evidence type="ECO:0000313" key="2">
    <source>
        <dbReference type="Proteomes" id="UP000324222"/>
    </source>
</evidence>